<comment type="function">
    <text evidence="8">Involved in unsaturated fatty acids biosynthesis. Catalyzes the dehydration of short chain beta-hydroxyacyl-ACPs and long chain saturated and unsaturated beta-hydroxyacyl-ACPs.</text>
</comment>
<dbReference type="InterPro" id="IPR013114">
    <property type="entry name" value="FabA_FabZ"/>
</dbReference>
<keyword evidence="3" id="KW-0963">Cytoplasm</keyword>
<dbReference type="SUPFAM" id="SSF54637">
    <property type="entry name" value="Thioesterase/thiol ester dehydrase-isomerase"/>
    <property type="match status" value="1"/>
</dbReference>
<evidence type="ECO:0000256" key="7">
    <source>
        <dbReference type="ARBA" id="ARBA00023239"/>
    </source>
</evidence>
<evidence type="ECO:0000256" key="1">
    <source>
        <dbReference type="ARBA" id="ARBA00004496"/>
    </source>
</evidence>
<dbReference type="PANTHER" id="PTHR30272:SF1">
    <property type="entry name" value="3-HYDROXYACYL-[ACYL-CARRIER-PROTEIN] DEHYDRATASE"/>
    <property type="match status" value="1"/>
</dbReference>
<dbReference type="FunFam" id="3.10.129.10:FF:000001">
    <property type="entry name" value="3-hydroxyacyl-[acyl-carrier-protein] dehydratase FabZ"/>
    <property type="match status" value="1"/>
</dbReference>
<organism evidence="9 10">
    <name type="scientific">Enhygromyxa salina</name>
    <dbReference type="NCBI Taxonomy" id="215803"/>
    <lineage>
        <taxon>Bacteria</taxon>
        <taxon>Pseudomonadati</taxon>
        <taxon>Myxococcota</taxon>
        <taxon>Polyangia</taxon>
        <taxon>Nannocystales</taxon>
        <taxon>Nannocystaceae</taxon>
        <taxon>Enhygromyxa</taxon>
    </lineage>
</organism>
<dbReference type="Pfam" id="PF07977">
    <property type="entry name" value="FabA"/>
    <property type="match status" value="1"/>
</dbReference>
<dbReference type="Proteomes" id="UP000031599">
    <property type="component" value="Unassembled WGS sequence"/>
</dbReference>
<dbReference type="GO" id="GO:0019171">
    <property type="term" value="F:(3R)-hydroxyacyl-[acyl-carrier-protein] dehydratase activity"/>
    <property type="evidence" value="ECO:0007669"/>
    <property type="project" value="UniProtKB-EC"/>
</dbReference>
<evidence type="ECO:0000256" key="2">
    <source>
        <dbReference type="ARBA" id="ARBA00013167"/>
    </source>
</evidence>
<dbReference type="GO" id="GO:0005737">
    <property type="term" value="C:cytoplasm"/>
    <property type="evidence" value="ECO:0007669"/>
    <property type="project" value="UniProtKB-SubCell"/>
</dbReference>
<dbReference type="RefSeq" id="WP_052547228.1">
    <property type="nucleotide sequence ID" value="NZ_JMCC02000014.1"/>
</dbReference>
<keyword evidence="5" id="KW-0441">Lipid A biosynthesis</keyword>
<keyword evidence="6" id="KW-0443">Lipid metabolism</keyword>
<dbReference type="AlphaFoldDB" id="A0A0C2DEQ3"/>
<sequence>MALDIIQIQEMLPHRYPFLFIDRVLSWEAEQSIHARKLVSMSDPILQGHFPGHPILPGVVQVEAMAQAAALLAQVSGAFDPATQLCLFMGIQEAKFRAPIVPGDVLDIHVESHRLGRIGKFSGRIEVEGAVRSSAKFTAIIETRPDPEAA</sequence>
<reference evidence="9 10" key="1">
    <citation type="submission" date="2014-12" db="EMBL/GenBank/DDBJ databases">
        <title>Genome assembly of Enhygromyxa salina DSM 15201.</title>
        <authorList>
            <person name="Sharma G."/>
            <person name="Subramanian S."/>
        </authorList>
    </citation>
    <scope>NUCLEOTIDE SEQUENCE [LARGE SCALE GENOMIC DNA]</scope>
    <source>
        <strain evidence="9 10">DSM 15201</strain>
    </source>
</reference>
<dbReference type="EMBL" id="JMCC02000014">
    <property type="protein sequence ID" value="KIG18152.1"/>
    <property type="molecule type" value="Genomic_DNA"/>
</dbReference>
<dbReference type="EC" id="4.2.1.59" evidence="2"/>
<protein>
    <recommendedName>
        <fullName evidence="2">3-hydroxyacyl-[acyl-carrier-protein] dehydratase</fullName>
        <ecNumber evidence="2">4.2.1.59</ecNumber>
    </recommendedName>
</protein>
<evidence type="ECO:0000256" key="5">
    <source>
        <dbReference type="ARBA" id="ARBA00022556"/>
    </source>
</evidence>
<evidence type="ECO:0000256" key="6">
    <source>
        <dbReference type="ARBA" id="ARBA00023098"/>
    </source>
</evidence>
<dbReference type="GO" id="GO:0009245">
    <property type="term" value="P:lipid A biosynthetic process"/>
    <property type="evidence" value="ECO:0007669"/>
    <property type="project" value="UniProtKB-KW"/>
</dbReference>
<name>A0A0C2DEQ3_9BACT</name>
<dbReference type="PANTHER" id="PTHR30272">
    <property type="entry name" value="3-HYDROXYACYL-[ACYL-CARRIER-PROTEIN] DEHYDRATASE"/>
    <property type="match status" value="1"/>
</dbReference>
<evidence type="ECO:0000256" key="3">
    <source>
        <dbReference type="ARBA" id="ARBA00022490"/>
    </source>
</evidence>
<evidence type="ECO:0000313" key="9">
    <source>
        <dbReference type="EMBL" id="KIG18152.1"/>
    </source>
</evidence>
<evidence type="ECO:0000313" key="10">
    <source>
        <dbReference type="Proteomes" id="UP000031599"/>
    </source>
</evidence>
<keyword evidence="7" id="KW-0456">Lyase</keyword>
<evidence type="ECO:0000256" key="8">
    <source>
        <dbReference type="ARBA" id="ARBA00025049"/>
    </source>
</evidence>
<dbReference type="Gene3D" id="3.10.129.10">
    <property type="entry name" value="Hotdog Thioesterase"/>
    <property type="match status" value="1"/>
</dbReference>
<dbReference type="NCBIfam" id="NF000582">
    <property type="entry name" value="PRK00006.1"/>
    <property type="match status" value="1"/>
</dbReference>
<keyword evidence="4" id="KW-0444">Lipid biosynthesis</keyword>
<accession>A0A0C2DEQ3</accession>
<evidence type="ECO:0000256" key="4">
    <source>
        <dbReference type="ARBA" id="ARBA00022516"/>
    </source>
</evidence>
<dbReference type="GO" id="GO:0016020">
    <property type="term" value="C:membrane"/>
    <property type="evidence" value="ECO:0007669"/>
    <property type="project" value="GOC"/>
</dbReference>
<dbReference type="InterPro" id="IPR029069">
    <property type="entry name" value="HotDog_dom_sf"/>
</dbReference>
<dbReference type="CDD" id="cd01288">
    <property type="entry name" value="FabZ"/>
    <property type="match status" value="1"/>
</dbReference>
<gene>
    <name evidence="9" type="ORF">DB30_01656</name>
</gene>
<comment type="subcellular location">
    <subcellularLocation>
        <location evidence="1">Cytoplasm</location>
    </subcellularLocation>
</comment>
<comment type="caution">
    <text evidence="9">The sequence shown here is derived from an EMBL/GenBank/DDBJ whole genome shotgun (WGS) entry which is preliminary data.</text>
</comment>
<proteinExistence type="predicted"/>